<sequence>MAVEYRITFDDEHAFSYKIELDREPLLATEHIPLSDWTDLNHQRCTNCPLDSSKHKTCPAAADLQTVVEDFKGLPAFKKAWVSVRTNEREYSKLANLEEAIRSLLGVIMATSACPILGRLKPMAHSHLPFASNNEFTLRTISMYVMREFFRMHEGQTPDWHLNDLTNDFKDLQLVNQALWHRINDVCAGDTNLKALLSFFSMASSMTYSLDTQLQKIRSLVMADDNFVTL</sequence>
<keyword evidence="2" id="KW-1185">Reference proteome</keyword>
<dbReference type="EMBL" id="JAUCDY010000003">
    <property type="protein sequence ID" value="MDM7857404.1"/>
    <property type="molecule type" value="Genomic_DNA"/>
</dbReference>
<organism evidence="1 2">
    <name type="scientific">Thiopseudomonas acetoxidans</name>
    <dbReference type="NCBI Taxonomy" id="3041622"/>
    <lineage>
        <taxon>Bacteria</taxon>
        <taxon>Pseudomonadati</taxon>
        <taxon>Pseudomonadota</taxon>
        <taxon>Gammaproteobacteria</taxon>
        <taxon>Pseudomonadales</taxon>
        <taxon>Pseudomonadaceae</taxon>
        <taxon>Thiopseudomonas</taxon>
    </lineage>
</organism>
<dbReference type="RefSeq" id="WP_289410059.1">
    <property type="nucleotide sequence ID" value="NZ_JAUCDY010000003.1"/>
</dbReference>
<dbReference type="Pfam" id="PF21842">
    <property type="entry name" value="DUF6901"/>
    <property type="match status" value="1"/>
</dbReference>
<evidence type="ECO:0000313" key="1">
    <source>
        <dbReference type="EMBL" id="MDM7857404.1"/>
    </source>
</evidence>
<dbReference type="Proteomes" id="UP001241056">
    <property type="component" value="Unassembled WGS sequence"/>
</dbReference>
<reference evidence="1 2" key="1">
    <citation type="submission" date="2023-06" db="EMBL/GenBank/DDBJ databases">
        <title>Thiopseudomonas sp. CY1220 draft genome sequence.</title>
        <authorList>
            <person name="Zhao G."/>
            <person name="An M."/>
        </authorList>
    </citation>
    <scope>NUCLEOTIDE SEQUENCE [LARGE SCALE GENOMIC DNA]</scope>
    <source>
        <strain evidence="1 2">CY1220</strain>
    </source>
</reference>
<name>A0ABT7SN39_9GAMM</name>
<comment type="caution">
    <text evidence="1">The sequence shown here is derived from an EMBL/GenBank/DDBJ whole genome shotgun (WGS) entry which is preliminary data.</text>
</comment>
<protein>
    <submittedName>
        <fullName evidence="1">Uncharacterized protein</fullName>
    </submittedName>
</protein>
<evidence type="ECO:0000313" key="2">
    <source>
        <dbReference type="Proteomes" id="UP001241056"/>
    </source>
</evidence>
<gene>
    <name evidence="1" type="ORF">QEZ41_03805</name>
</gene>
<dbReference type="InterPro" id="IPR054196">
    <property type="entry name" value="DUF6901"/>
</dbReference>
<accession>A0ABT7SN39</accession>
<proteinExistence type="predicted"/>